<dbReference type="EMBL" id="CP047650">
    <property type="protein sequence ID" value="QHJ00834.1"/>
    <property type="molecule type" value="Genomic_DNA"/>
</dbReference>
<dbReference type="AlphaFoldDB" id="A0A857JC90"/>
<dbReference type="Gene3D" id="3.40.50.1110">
    <property type="entry name" value="SGNH hydrolase"/>
    <property type="match status" value="1"/>
</dbReference>
<dbReference type="InterPro" id="IPR001087">
    <property type="entry name" value="GDSL"/>
</dbReference>
<dbReference type="GO" id="GO:0016788">
    <property type="term" value="F:hydrolase activity, acting on ester bonds"/>
    <property type="evidence" value="ECO:0007669"/>
    <property type="project" value="InterPro"/>
</dbReference>
<protein>
    <submittedName>
        <fullName evidence="2">Acylhydrolase</fullName>
    </submittedName>
</protein>
<gene>
    <name evidence="2" type="ORF">GT347_24305</name>
</gene>
<keyword evidence="3" id="KW-1185">Reference proteome</keyword>
<evidence type="ECO:0000313" key="2">
    <source>
        <dbReference type="EMBL" id="QHJ00834.1"/>
    </source>
</evidence>
<dbReference type="Pfam" id="PF00657">
    <property type="entry name" value="Lipase_GDSL"/>
    <property type="match status" value="1"/>
</dbReference>
<keyword evidence="1 2" id="KW-0378">Hydrolase</keyword>
<organism evidence="2 3">
    <name type="scientific">Xylophilus rhododendri</name>
    <dbReference type="NCBI Taxonomy" id="2697032"/>
    <lineage>
        <taxon>Bacteria</taxon>
        <taxon>Pseudomonadati</taxon>
        <taxon>Pseudomonadota</taxon>
        <taxon>Betaproteobacteria</taxon>
        <taxon>Burkholderiales</taxon>
        <taxon>Xylophilus</taxon>
    </lineage>
</organism>
<accession>A0A857JC90</accession>
<evidence type="ECO:0000256" key="1">
    <source>
        <dbReference type="ARBA" id="ARBA00022801"/>
    </source>
</evidence>
<dbReference type="InterPro" id="IPR051058">
    <property type="entry name" value="GDSL_Est/Lipase"/>
</dbReference>
<dbReference type="CDD" id="cd01847">
    <property type="entry name" value="Triacylglycerol_lipase_like"/>
    <property type="match status" value="1"/>
</dbReference>
<dbReference type="KEGG" id="xyk:GT347_24305"/>
<dbReference type="SUPFAM" id="SSF52266">
    <property type="entry name" value="SGNH hydrolase"/>
    <property type="match status" value="1"/>
</dbReference>
<dbReference type="RefSeq" id="WP_160554643.1">
    <property type="nucleotide sequence ID" value="NZ_CP047650.1"/>
</dbReference>
<name>A0A857JC90_9BURK</name>
<evidence type="ECO:0000313" key="3">
    <source>
        <dbReference type="Proteomes" id="UP000464787"/>
    </source>
</evidence>
<reference evidence="2 3" key="1">
    <citation type="submission" date="2020-01" db="EMBL/GenBank/DDBJ databases">
        <title>Genome sequencing of strain KACC 21265.</title>
        <authorList>
            <person name="Heo J."/>
            <person name="Kim S.-J."/>
            <person name="Kim J.-S."/>
            <person name="Hong S.-B."/>
            <person name="Kwon S.-W."/>
        </authorList>
    </citation>
    <scope>NUCLEOTIDE SEQUENCE [LARGE SCALE GENOMIC DNA]</scope>
    <source>
        <strain evidence="2 3">KACC 21265</strain>
    </source>
</reference>
<sequence>MVSFGDSLSDVGTYAVNGSPPVGPLRFAAGRYTTNPGAVWTELVAAYYGDRLTPALQGGFGDAPVNLQGLGFAQGGARVSAPGASDYSDSLAQPLTSQLDHYLSAYGGFNPNQLILLQGGGNDIIHAVIAAAYGYIPQDAVAPLVAAAATDLARLVDRVAAAGGQNIAVLNMSDIGASPFAVQNPDLAGALSQMTQLFNDTLQAQLGVQPKPAHFVLIDAYGFYADALARYRQYGFQVANTDVACSLPAILNEAAQLGVPDPQAFVENHGWALLCSASTLVAPQADQTYMFADHLHPASRMQALLAGFVEAQLSARGI</sequence>
<dbReference type="PANTHER" id="PTHR45648">
    <property type="entry name" value="GDSL LIPASE/ACYLHYDROLASE FAMILY PROTEIN (AFU_ORTHOLOGUE AFUA_4G14700)"/>
    <property type="match status" value="1"/>
</dbReference>
<dbReference type="PANTHER" id="PTHR45648:SF22">
    <property type="entry name" value="GDSL LIPASE_ACYLHYDROLASE FAMILY PROTEIN (AFU_ORTHOLOGUE AFUA_4G14700)"/>
    <property type="match status" value="1"/>
</dbReference>
<dbReference type="InterPro" id="IPR036514">
    <property type="entry name" value="SGNH_hydro_sf"/>
</dbReference>
<dbReference type="Proteomes" id="UP000464787">
    <property type="component" value="Chromosome"/>
</dbReference>
<proteinExistence type="predicted"/>